<comment type="caution">
    <text evidence="2">The sequence shown here is derived from an EMBL/GenBank/DDBJ whole genome shotgun (WGS) entry which is preliminary data.</text>
</comment>
<feature type="compositionally biased region" description="Basic and acidic residues" evidence="1">
    <location>
        <begin position="56"/>
        <end position="73"/>
    </location>
</feature>
<dbReference type="AlphaFoldDB" id="A0A2S9IFF8"/>
<sequence length="80" mass="9357">MSMLRNSAHYFRDYFRLSAADSGRIWQGFSPEARYGYLAALLQWQVDETDDNVQSCEERSGQRHENSGVEGRTKIRLKNR</sequence>
<name>A0A2S9IFF8_9GAMM</name>
<protein>
    <submittedName>
        <fullName evidence="2">Uncharacterized protein</fullName>
    </submittedName>
</protein>
<dbReference type="OrthoDB" id="9852219at2"/>
<evidence type="ECO:0000313" key="2">
    <source>
        <dbReference type="EMBL" id="PRD16498.1"/>
    </source>
</evidence>
<evidence type="ECO:0000313" key="3">
    <source>
        <dbReference type="Proteomes" id="UP000239181"/>
    </source>
</evidence>
<accession>A0A2S9IFF8</accession>
<dbReference type="Proteomes" id="UP000239181">
    <property type="component" value="Unassembled WGS sequence"/>
</dbReference>
<feature type="region of interest" description="Disordered" evidence="1">
    <location>
        <begin position="53"/>
        <end position="80"/>
    </location>
</feature>
<reference evidence="2 3" key="1">
    <citation type="submission" date="2017-10" db="EMBL/GenBank/DDBJ databases">
        <title>Draft genome of two endophytic bacteria isolated from 'guarana' Paullinia cupana (Mart.) Ducke.</title>
        <authorList>
            <person name="Siqueira K.A."/>
            <person name="Liotti R.G."/>
            <person name="Mendes T.A."/>
            <person name="Soares M.A."/>
        </authorList>
    </citation>
    <scope>NUCLEOTIDE SEQUENCE [LARGE SCALE GENOMIC DNA]</scope>
    <source>
        <strain evidence="2 3">342</strain>
    </source>
</reference>
<organism evidence="2 3">
    <name type="scientific">Pantoea coffeiphila</name>
    <dbReference type="NCBI Taxonomy" id="1465635"/>
    <lineage>
        <taxon>Bacteria</taxon>
        <taxon>Pseudomonadati</taxon>
        <taxon>Pseudomonadota</taxon>
        <taxon>Gammaproteobacteria</taxon>
        <taxon>Enterobacterales</taxon>
        <taxon>Erwiniaceae</taxon>
        <taxon>Pantoea</taxon>
    </lineage>
</organism>
<proteinExistence type="predicted"/>
<evidence type="ECO:0000256" key="1">
    <source>
        <dbReference type="SAM" id="MobiDB-lite"/>
    </source>
</evidence>
<dbReference type="EMBL" id="PDET01000003">
    <property type="protein sequence ID" value="PRD16498.1"/>
    <property type="molecule type" value="Genomic_DNA"/>
</dbReference>
<dbReference type="RefSeq" id="WP_105591941.1">
    <property type="nucleotide sequence ID" value="NZ_PDET01000003.1"/>
</dbReference>
<keyword evidence="3" id="KW-1185">Reference proteome</keyword>
<gene>
    <name evidence="2" type="ORF">CQW29_06765</name>
</gene>